<dbReference type="InterPro" id="IPR009359">
    <property type="entry name" value="PaaB"/>
</dbReference>
<name>A0A381V2I7_9ZZZZ</name>
<reference evidence="1" key="1">
    <citation type="submission" date="2018-05" db="EMBL/GenBank/DDBJ databases">
        <authorList>
            <person name="Lanie J.A."/>
            <person name="Ng W.-L."/>
            <person name="Kazmierczak K.M."/>
            <person name="Andrzejewski T.M."/>
            <person name="Davidsen T.M."/>
            <person name="Wayne K.J."/>
            <person name="Tettelin H."/>
            <person name="Glass J.I."/>
            <person name="Rusch D."/>
            <person name="Podicherti R."/>
            <person name="Tsui H.-C.T."/>
            <person name="Winkler M.E."/>
        </authorList>
    </citation>
    <scope>NUCLEOTIDE SEQUENCE</scope>
</reference>
<gene>
    <name evidence="1" type="ORF">METZ01_LOCUS87436</name>
</gene>
<proteinExistence type="predicted"/>
<sequence length="95" mass="10883">MSANELSLWEVFIQPKTGAPFQHAGNVHAVDKEMALQNARDLYTRRMEGTCVWVVKAEDIVSSNPEDNESFFDPADDKVYRYPAFFKVSKKVKEL</sequence>
<dbReference type="NCBIfam" id="TIGR02157">
    <property type="entry name" value="PA_CoA_Oxy2"/>
    <property type="match status" value="1"/>
</dbReference>
<dbReference type="EMBL" id="UINC01007683">
    <property type="protein sequence ID" value="SVA34582.1"/>
    <property type="molecule type" value="Genomic_DNA"/>
</dbReference>
<dbReference type="Gene3D" id="3.10.20.520">
    <property type="entry name" value="Phenylacetic acid degradation B"/>
    <property type="match status" value="1"/>
</dbReference>
<dbReference type="PIRSF" id="PIRSF030200">
    <property type="entry name" value="PaaB"/>
    <property type="match status" value="1"/>
</dbReference>
<dbReference type="InterPro" id="IPR038693">
    <property type="entry name" value="PaaB_sf"/>
</dbReference>
<accession>A0A381V2I7</accession>
<organism evidence="1">
    <name type="scientific">marine metagenome</name>
    <dbReference type="NCBI Taxonomy" id="408172"/>
    <lineage>
        <taxon>unclassified sequences</taxon>
        <taxon>metagenomes</taxon>
        <taxon>ecological metagenomes</taxon>
    </lineage>
</organism>
<dbReference type="Pfam" id="PF06243">
    <property type="entry name" value="PaaB"/>
    <property type="match status" value="1"/>
</dbReference>
<evidence type="ECO:0008006" key="2">
    <source>
        <dbReference type="Google" id="ProtNLM"/>
    </source>
</evidence>
<evidence type="ECO:0000313" key="1">
    <source>
        <dbReference type="EMBL" id="SVA34582.1"/>
    </source>
</evidence>
<protein>
    <recommendedName>
        <fullName evidence="2">1,2-phenylacetyl-CoA epoxidase subunit B</fullName>
    </recommendedName>
</protein>
<dbReference type="AlphaFoldDB" id="A0A381V2I7"/>